<dbReference type="OrthoDB" id="9881702at2"/>
<dbReference type="EMBL" id="JPGN01000087">
    <property type="protein sequence ID" value="KFI18128.1"/>
    <property type="molecule type" value="Genomic_DNA"/>
</dbReference>
<evidence type="ECO:0000313" key="1">
    <source>
        <dbReference type="EMBL" id="KFI18128.1"/>
    </source>
</evidence>
<dbReference type="Proteomes" id="UP000028839">
    <property type="component" value="Unassembled WGS sequence"/>
</dbReference>
<dbReference type="AlphaFoldDB" id="A0A0E2YXD7"/>
<proteinExistence type="predicted"/>
<evidence type="ECO:0000313" key="2">
    <source>
        <dbReference type="Proteomes" id="UP000028839"/>
    </source>
</evidence>
<accession>A0A0E2YXD7</accession>
<name>A0A0E2YXD7_9GAMM</name>
<sequence>MVIAPFTPAVLYDGFYSAFSCIHCLERRIFSQLNYYGFLWLSTLGEPHYFVRGATISRTFINQWHRIRYI</sequence>
<protein>
    <submittedName>
        <fullName evidence="1">Uncharacterized protein</fullName>
    </submittedName>
</protein>
<reference evidence="1 2" key="1">
    <citation type="submission" date="2014-07" db="EMBL/GenBank/DDBJ databases">
        <title>Comparative analysis of Nitrosococcus oceani genome inventories of strains from Pacific and Atlantic gyres.</title>
        <authorList>
            <person name="Lim C.K."/>
            <person name="Wang L."/>
            <person name="Sayavedra-Soto L.A."/>
            <person name="Klotz M.G."/>
        </authorList>
    </citation>
    <scope>NUCLEOTIDE SEQUENCE [LARGE SCALE GENOMIC DNA]</scope>
    <source>
        <strain evidence="1 2">C-27</strain>
    </source>
</reference>
<dbReference type="HOGENOM" id="CLU_2753782_0_0_6"/>
<comment type="caution">
    <text evidence="1">The sequence shown here is derived from an EMBL/GenBank/DDBJ whole genome shotgun (WGS) entry which is preliminary data.</text>
</comment>
<organism evidence="1 2">
    <name type="scientific">Nitrosococcus oceani C-27</name>
    <dbReference type="NCBI Taxonomy" id="314279"/>
    <lineage>
        <taxon>Bacteria</taxon>
        <taxon>Pseudomonadati</taxon>
        <taxon>Pseudomonadota</taxon>
        <taxon>Gammaproteobacteria</taxon>
        <taxon>Chromatiales</taxon>
        <taxon>Chromatiaceae</taxon>
        <taxon>Nitrosococcus</taxon>
    </lineage>
</organism>
<gene>
    <name evidence="1" type="ORF">IB75_15640</name>
</gene>